<reference evidence="3" key="1">
    <citation type="journal article" date="2019" name="Int. J. Syst. Evol. Microbiol.">
        <title>The Global Catalogue of Microorganisms (GCM) 10K type strain sequencing project: providing services to taxonomists for standard genome sequencing and annotation.</title>
        <authorList>
            <consortium name="The Broad Institute Genomics Platform"/>
            <consortium name="The Broad Institute Genome Sequencing Center for Infectious Disease"/>
            <person name="Wu L."/>
            <person name="Ma J."/>
        </authorList>
    </citation>
    <scope>NUCLEOTIDE SEQUENCE [LARGE SCALE GENOMIC DNA]</scope>
    <source>
        <strain evidence="3">IBRC-M 10813</strain>
    </source>
</reference>
<gene>
    <name evidence="2" type="ORF">ACFOUO_07105</name>
</gene>
<evidence type="ECO:0000259" key="1">
    <source>
        <dbReference type="Pfam" id="PF01243"/>
    </source>
</evidence>
<dbReference type="Pfam" id="PF01243">
    <property type="entry name" value="PNPOx_N"/>
    <property type="match status" value="1"/>
</dbReference>
<dbReference type="Proteomes" id="UP001595843">
    <property type="component" value="Unassembled WGS sequence"/>
</dbReference>
<feature type="domain" description="Pyridoxamine 5'-phosphate oxidase N-terminal" evidence="1">
    <location>
        <begin position="15"/>
        <end position="92"/>
    </location>
</feature>
<dbReference type="SUPFAM" id="SSF50475">
    <property type="entry name" value="FMN-binding split barrel"/>
    <property type="match status" value="1"/>
</dbReference>
<protein>
    <submittedName>
        <fullName evidence="2">Pyridoxamine 5'-phosphate oxidase family protein</fullName>
    </submittedName>
</protein>
<dbReference type="EMBL" id="JBHSAP010000009">
    <property type="protein sequence ID" value="MFC4076578.1"/>
    <property type="molecule type" value="Genomic_DNA"/>
</dbReference>
<evidence type="ECO:0000313" key="2">
    <source>
        <dbReference type="EMBL" id="MFC4076578.1"/>
    </source>
</evidence>
<accession>A0ABV8JDU5</accession>
<evidence type="ECO:0000313" key="3">
    <source>
        <dbReference type="Proteomes" id="UP001595843"/>
    </source>
</evidence>
<keyword evidence="3" id="KW-1185">Reference proteome</keyword>
<dbReference type="RefSeq" id="WP_380703643.1">
    <property type="nucleotide sequence ID" value="NZ_JBHSAP010000009.1"/>
</dbReference>
<dbReference type="NCBIfam" id="NF005232">
    <property type="entry name" value="PRK06733.1"/>
    <property type="match status" value="1"/>
</dbReference>
<name>A0ABV8JDU5_9BACL</name>
<organism evidence="2 3">
    <name type="scientific">Salinithrix halophila</name>
    <dbReference type="NCBI Taxonomy" id="1485204"/>
    <lineage>
        <taxon>Bacteria</taxon>
        <taxon>Bacillati</taxon>
        <taxon>Bacillota</taxon>
        <taxon>Bacilli</taxon>
        <taxon>Bacillales</taxon>
        <taxon>Thermoactinomycetaceae</taxon>
        <taxon>Salinithrix</taxon>
    </lineage>
</organism>
<dbReference type="InterPro" id="IPR011576">
    <property type="entry name" value="Pyridox_Oxase_N"/>
</dbReference>
<proteinExistence type="predicted"/>
<comment type="caution">
    <text evidence="2">The sequence shown here is derived from an EMBL/GenBank/DDBJ whole genome shotgun (WGS) entry which is preliminary data.</text>
</comment>
<sequence length="151" mass="16563">MAELISHALTEPLLRKLQGEQFVLLATIDEETGVPAVNAVSWVYAPDTERIRIAVGHKSRMIGNVTVHPGACVTMIGPDTTYEITGKATVTQAPLEGVQIKLACLELKVETVKSVMFYGAKIVQEVKVEKTYDKEAADKLDRQVLEALKRS</sequence>
<dbReference type="InterPro" id="IPR012349">
    <property type="entry name" value="Split_barrel_FMN-bd"/>
</dbReference>
<dbReference type="Gene3D" id="2.30.110.10">
    <property type="entry name" value="Electron Transport, Fmn-binding Protein, Chain A"/>
    <property type="match status" value="1"/>
</dbReference>